<proteinExistence type="predicted"/>
<sequence length="238" mass="25150">MKPLPYWQHPDFRRGVRDMLATAPGQAAWGLVTGVAMVDSGLPVPLALLMSLTVYAGSAQLAVLPLLVSGAAPWVIWLTALCVNLRFVVFSASWRPFFRHYPLGQRALAGYMAGDIGFVLFMRHFASGQPAAADAPRDSLPYFWGSSWTGYLAWHIPSLIGIALAGSVPTTWNLGFAGTLALVALACSLVGSPATWLAAAAAGTVSVLAVSLPYKLNIVLAIAAAVAVGVTMEKRRGE</sequence>
<name>A0ACC6P493_9BURK</name>
<keyword evidence="2" id="KW-1185">Reference proteome</keyword>
<evidence type="ECO:0000313" key="2">
    <source>
        <dbReference type="Proteomes" id="UP001364695"/>
    </source>
</evidence>
<gene>
    <name evidence="1" type="ORF">RV045_11460</name>
</gene>
<dbReference type="Proteomes" id="UP001364695">
    <property type="component" value="Unassembled WGS sequence"/>
</dbReference>
<reference evidence="1" key="1">
    <citation type="submission" date="2023-10" db="EMBL/GenBank/DDBJ databases">
        <title>Amphibacter perezi, gen. nov., sp. nov. a novel taxa of the family Comamonadaceae, class Betaproteobacteria isolated from the skin microbiota of Pelophylax perezi from different populations.</title>
        <authorList>
            <person name="Costa S."/>
            <person name="Proenca D.N."/>
            <person name="Lopes I."/>
            <person name="Morais P.V."/>
        </authorList>
    </citation>
    <scope>NUCLEOTIDE SEQUENCE</scope>
    <source>
        <strain evidence="1">SL12-8</strain>
    </source>
</reference>
<dbReference type="EMBL" id="JAWDIE010000018">
    <property type="protein sequence ID" value="MEJ7139041.1"/>
    <property type="molecule type" value="Genomic_DNA"/>
</dbReference>
<comment type="caution">
    <text evidence="1">The sequence shown here is derived from an EMBL/GenBank/DDBJ whole genome shotgun (WGS) entry which is preliminary data.</text>
</comment>
<accession>A0ACC6P493</accession>
<protein>
    <submittedName>
        <fullName evidence="1">AzlC family ABC transporter permease</fullName>
    </submittedName>
</protein>
<organism evidence="1 2">
    <name type="scientific">Amphibiibacter pelophylacis</name>
    <dbReference type="NCBI Taxonomy" id="1799477"/>
    <lineage>
        <taxon>Bacteria</taxon>
        <taxon>Pseudomonadati</taxon>
        <taxon>Pseudomonadota</taxon>
        <taxon>Betaproteobacteria</taxon>
        <taxon>Burkholderiales</taxon>
        <taxon>Sphaerotilaceae</taxon>
        <taxon>Amphibiibacter</taxon>
    </lineage>
</organism>
<evidence type="ECO:0000313" key="1">
    <source>
        <dbReference type="EMBL" id="MEJ7139041.1"/>
    </source>
</evidence>